<name>A0A3E0IMA7_9STAP</name>
<evidence type="ECO:0000256" key="5">
    <source>
        <dbReference type="ARBA" id="ARBA00022944"/>
    </source>
</evidence>
<dbReference type="InterPro" id="IPR043149">
    <property type="entry name" value="TagF_N"/>
</dbReference>
<evidence type="ECO:0000313" key="7">
    <source>
        <dbReference type="EMBL" id="REH91676.1"/>
    </source>
</evidence>
<dbReference type="AlphaFoldDB" id="A0A3E0IMA7"/>
<dbReference type="PANTHER" id="PTHR37316">
    <property type="entry name" value="TEICHOIC ACID GLYCEROL-PHOSPHATE PRIMASE"/>
    <property type="match status" value="1"/>
</dbReference>
<dbReference type="GO" id="GO:0019350">
    <property type="term" value="P:teichoic acid biosynthetic process"/>
    <property type="evidence" value="ECO:0007669"/>
    <property type="project" value="UniProtKB-KW"/>
</dbReference>
<dbReference type="InterPro" id="IPR051612">
    <property type="entry name" value="Teichoic_Acid_Biosynth"/>
</dbReference>
<dbReference type="EMBL" id="QKXQ01000524">
    <property type="protein sequence ID" value="REH91676.1"/>
    <property type="molecule type" value="Genomic_DNA"/>
</dbReference>
<evidence type="ECO:0000256" key="6">
    <source>
        <dbReference type="ARBA" id="ARBA00023136"/>
    </source>
</evidence>
<dbReference type="OrthoDB" id="9811865at2"/>
<dbReference type="PANTHER" id="PTHR37316:SF3">
    <property type="entry name" value="TEICHOIC ACID GLYCEROL-PHOSPHATE TRANSFERASE"/>
    <property type="match status" value="1"/>
</dbReference>
<dbReference type="Gene3D" id="3.40.50.12580">
    <property type="match status" value="1"/>
</dbReference>
<keyword evidence="3" id="KW-1003">Cell membrane</keyword>
<sequence>MHIKILGYHIFQKGGTSRSNLNMMRALIEAGHEVTYINYVGFRQSHLNKFVSESGAFLKKVNMITFKGLKSIVDADMLILTREDFFHLSREVKYYQNHITILGEIHGPLNTIAESENLALETIDAVRVSTPEIAEAFKARFEYPFVFPMYVNTNHIELNPFPVEHTQNLMIKARFEDQVKDISYALRLMRYIVHIKGEHQVHLYLQGYGPSLELYETLIQYYQLETNVHINTPIPKDYIYISTSFYETLGYSILEAIGSGNRACIYPGDDGVLASIYKSFYAVSFMNKNLDDDYHILKEMFEKTYSQSERTADVEQFKRQFSKDNSVENLIQRTMSLAEEHHQDAITKPQKSANRYYYLGVIGRTIKRMKRLTPHIPKPQNNLLFKGYQKGRSVLFKVESNIKTYRNRKRQVSAKHVFIESFHGKNFSGDPKYIALAVQRLYPDTHIYVSSVNALVDMEIRSYQMTPVRFGSKAYVKAFEQCRYIVINGNLWDRLTKHPDQKVIQTWHGFPMKRMVNDLNDSTERMNQSKMFQPRMLKWDVVLSSSQYYESLITSAFNLKQHPQLVIWNDGAPRNSVLLQNDEEKRSNIQEKYLLTKDTSKRYILFCPTWRKGERHTVSELDLKALIGLLPENYDILVKLHPNEGHMQKVYQNMHPRIHCFDNSLVDIQELYIISDALITDYSSAIFDYAHLNRPIIVLTEDVDDYKQEVGFYFDIESLSNIDRVASNAKAVSDVILNKKHVNHQSMTQQLMGYDQPQTDEQVAKRMMTL</sequence>
<keyword evidence="4 7" id="KW-0808">Transferase</keyword>
<comment type="similarity">
    <text evidence="2">Belongs to the CDP-glycerol glycerophosphotransferase family.</text>
</comment>
<dbReference type="GO" id="GO:0005886">
    <property type="term" value="C:plasma membrane"/>
    <property type="evidence" value="ECO:0007669"/>
    <property type="project" value="UniProtKB-SubCell"/>
</dbReference>
<evidence type="ECO:0000256" key="4">
    <source>
        <dbReference type="ARBA" id="ARBA00022679"/>
    </source>
</evidence>
<evidence type="ECO:0000256" key="1">
    <source>
        <dbReference type="ARBA" id="ARBA00004202"/>
    </source>
</evidence>
<gene>
    <name evidence="7" type="ORF">DOS83_11105</name>
</gene>
<dbReference type="InterPro" id="IPR043148">
    <property type="entry name" value="TagF_C"/>
</dbReference>
<proteinExistence type="inferred from homology"/>
<dbReference type="GO" id="GO:0047355">
    <property type="term" value="F:CDP-glycerol glycerophosphotransferase activity"/>
    <property type="evidence" value="ECO:0007669"/>
    <property type="project" value="InterPro"/>
</dbReference>
<dbReference type="Pfam" id="PF04464">
    <property type="entry name" value="Glyphos_transf"/>
    <property type="match status" value="1"/>
</dbReference>
<evidence type="ECO:0000313" key="8">
    <source>
        <dbReference type="Proteomes" id="UP000256562"/>
    </source>
</evidence>
<evidence type="ECO:0000256" key="2">
    <source>
        <dbReference type="ARBA" id="ARBA00010488"/>
    </source>
</evidence>
<keyword evidence="5" id="KW-0777">Teichoic acid biosynthesis</keyword>
<dbReference type="Proteomes" id="UP000256562">
    <property type="component" value="Unassembled WGS sequence"/>
</dbReference>
<dbReference type="SUPFAM" id="SSF53756">
    <property type="entry name" value="UDP-Glycosyltransferase/glycogen phosphorylase"/>
    <property type="match status" value="2"/>
</dbReference>
<accession>A0A3E0IMA7</accession>
<keyword evidence="6" id="KW-0472">Membrane</keyword>
<dbReference type="RefSeq" id="WP_116095046.1">
    <property type="nucleotide sequence ID" value="NZ_QKXQ01000524.1"/>
</dbReference>
<reference evidence="7 8" key="1">
    <citation type="journal article" date="2018" name="Vet. Microbiol.">
        <title>Characterisation of Staphylococcus felis isolated from cats using whole genome sequencing.</title>
        <authorList>
            <person name="Worthing K."/>
            <person name="Pang S."/>
            <person name="Trott D.J."/>
            <person name="Abraham S."/>
            <person name="Coombs G.W."/>
            <person name="Jordan D."/>
            <person name="McIntyre L."/>
            <person name="Davies M.R."/>
            <person name="Norris J."/>
        </authorList>
    </citation>
    <scope>NUCLEOTIDE SEQUENCE [LARGE SCALE GENOMIC DNA]</scope>
    <source>
        <strain evidence="7 8">F9</strain>
    </source>
</reference>
<protein>
    <submittedName>
        <fullName evidence="7">CDP-glycerol--glycerophosphate glycerophosphotransferase</fullName>
    </submittedName>
</protein>
<dbReference type="InterPro" id="IPR007554">
    <property type="entry name" value="Glycerophosphate_synth"/>
</dbReference>
<organism evidence="7 8">
    <name type="scientific">Staphylococcus felis</name>
    <dbReference type="NCBI Taxonomy" id="46127"/>
    <lineage>
        <taxon>Bacteria</taxon>
        <taxon>Bacillati</taxon>
        <taxon>Bacillota</taxon>
        <taxon>Bacilli</taxon>
        <taxon>Bacillales</taxon>
        <taxon>Staphylococcaceae</taxon>
        <taxon>Staphylococcus</taxon>
    </lineage>
</organism>
<dbReference type="Gene3D" id="3.40.50.2000">
    <property type="entry name" value="Glycogen Phosphorylase B"/>
    <property type="match status" value="2"/>
</dbReference>
<dbReference type="Gene3D" id="3.40.50.11820">
    <property type="match status" value="1"/>
</dbReference>
<comment type="caution">
    <text evidence="7">The sequence shown here is derived from an EMBL/GenBank/DDBJ whole genome shotgun (WGS) entry which is preliminary data.</text>
</comment>
<comment type="subcellular location">
    <subcellularLocation>
        <location evidence="1">Cell membrane</location>
        <topology evidence="1">Peripheral membrane protein</topology>
    </subcellularLocation>
</comment>
<evidence type="ECO:0000256" key="3">
    <source>
        <dbReference type="ARBA" id="ARBA00022475"/>
    </source>
</evidence>